<keyword evidence="5" id="KW-0472">Membrane</keyword>
<dbReference type="GO" id="GO:0005615">
    <property type="term" value="C:extracellular space"/>
    <property type="evidence" value="ECO:0007669"/>
    <property type="project" value="TreeGrafter"/>
</dbReference>
<feature type="transmembrane region" description="Helical" evidence="5">
    <location>
        <begin position="603"/>
        <end position="627"/>
    </location>
</feature>
<dbReference type="EMBL" id="CAMPGE010024404">
    <property type="protein sequence ID" value="CAI2382246.1"/>
    <property type="molecule type" value="Genomic_DNA"/>
</dbReference>
<evidence type="ECO:0000256" key="6">
    <source>
        <dbReference type="SAM" id="SignalP"/>
    </source>
</evidence>
<dbReference type="NCBIfam" id="TIGR02232">
    <property type="entry name" value="myxo_disulf_rpt"/>
    <property type="match status" value="6"/>
</dbReference>
<evidence type="ECO:0008006" key="9">
    <source>
        <dbReference type="Google" id="ProtNLM"/>
    </source>
</evidence>
<evidence type="ECO:0000256" key="2">
    <source>
        <dbReference type="ARBA" id="ARBA00022737"/>
    </source>
</evidence>
<feature type="transmembrane region" description="Helical" evidence="5">
    <location>
        <begin position="734"/>
        <end position="754"/>
    </location>
</feature>
<dbReference type="InterPro" id="IPR043543">
    <property type="entry name" value="PAPPA/PAPPA2"/>
</dbReference>
<evidence type="ECO:0000256" key="4">
    <source>
        <dbReference type="SAM" id="MobiDB-lite"/>
    </source>
</evidence>
<keyword evidence="3" id="KW-1015">Disulfide bond</keyword>
<evidence type="ECO:0000256" key="3">
    <source>
        <dbReference type="ARBA" id="ARBA00023157"/>
    </source>
</evidence>
<dbReference type="PANTHER" id="PTHR46130:SF1">
    <property type="entry name" value="PAPPALYSIN-2"/>
    <property type="match status" value="1"/>
</dbReference>
<feature type="transmembrane region" description="Helical" evidence="5">
    <location>
        <begin position="830"/>
        <end position="849"/>
    </location>
</feature>
<evidence type="ECO:0000256" key="5">
    <source>
        <dbReference type="SAM" id="Phobius"/>
    </source>
</evidence>
<keyword evidence="5" id="KW-0812">Transmembrane</keyword>
<name>A0AAD1Y0W3_EUPCR</name>
<evidence type="ECO:0000256" key="1">
    <source>
        <dbReference type="ARBA" id="ARBA00022729"/>
    </source>
</evidence>
<feature type="transmembrane region" description="Helical" evidence="5">
    <location>
        <begin position="499"/>
        <end position="518"/>
    </location>
</feature>
<dbReference type="GO" id="GO:0007166">
    <property type="term" value="P:cell surface receptor signaling pathway"/>
    <property type="evidence" value="ECO:0007669"/>
    <property type="project" value="TreeGrafter"/>
</dbReference>
<keyword evidence="8" id="KW-1185">Reference proteome</keyword>
<gene>
    <name evidence="7" type="ORF">ECRASSUSDP1_LOCUS23716</name>
</gene>
<dbReference type="GO" id="GO:0006508">
    <property type="term" value="P:proteolysis"/>
    <property type="evidence" value="ECO:0007669"/>
    <property type="project" value="TreeGrafter"/>
</dbReference>
<organism evidence="7 8">
    <name type="scientific">Euplotes crassus</name>
    <dbReference type="NCBI Taxonomy" id="5936"/>
    <lineage>
        <taxon>Eukaryota</taxon>
        <taxon>Sar</taxon>
        <taxon>Alveolata</taxon>
        <taxon>Ciliophora</taxon>
        <taxon>Intramacronucleata</taxon>
        <taxon>Spirotrichea</taxon>
        <taxon>Hypotrichia</taxon>
        <taxon>Euplotida</taxon>
        <taxon>Euplotidae</taxon>
        <taxon>Moneuplotes</taxon>
    </lineage>
</organism>
<evidence type="ECO:0000313" key="8">
    <source>
        <dbReference type="Proteomes" id="UP001295684"/>
    </source>
</evidence>
<dbReference type="InterPro" id="IPR011936">
    <property type="entry name" value="Myxo_disulph_rpt"/>
</dbReference>
<protein>
    <recommendedName>
        <fullName evidence="9">DUF4215 domain-containing protein</fullName>
    </recommendedName>
</protein>
<feature type="transmembrane region" description="Helical" evidence="5">
    <location>
        <begin position="760"/>
        <end position="780"/>
    </location>
</feature>
<feature type="chain" id="PRO_5042111101" description="DUF4215 domain-containing protein" evidence="6">
    <location>
        <begin position="25"/>
        <end position="934"/>
    </location>
</feature>
<evidence type="ECO:0000313" key="7">
    <source>
        <dbReference type="EMBL" id="CAI2382246.1"/>
    </source>
</evidence>
<feature type="compositionally biased region" description="Acidic residues" evidence="4">
    <location>
        <begin position="914"/>
        <end position="928"/>
    </location>
</feature>
<accession>A0AAD1Y0W3</accession>
<keyword evidence="1 6" id="KW-0732">Signal</keyword>
<keyword evidence="2" id="KW-0677">Repeat</keyword>
<feature type="transmembrane region" description="Helical" evidence="5">
    <location>
        <begin position="688"/>
        <end position="706"/>
    </location>
</feature>
<reference evidence="7" key="1">
    <citation type="submission" date="2023-07" db="EMBL/GenBank/DDBJ databases">
        <authorList>
            <consortium name="AG Swart"/>
            <person name="Singh M."/>
            <person name="Singh A."/>
            <person name="Seah K."/>
            <person name="Emmerich C."/>
        </authorList>
    </citation>
    <scope>NUCLEOTIDE SEQUENCE</scope>
    <source>
        <strain evidence="7">DP1</strain>
    </source>
</reference>
<dbReference type="Proteomes" id="UP001295684">
    <property type="component" value="Unassembled WGS sequence"/>
</dbReference>
<dbReference type="PANTHER" id="PTHR46130">
    <property type="entry name" value="LAMGL DOMAIN-CONTAINING PROTEIN"/>
    <property type="match status" value="1"/>
</dbReference>
<feature type="transmembrane region" description="Helical" evidence="5">
    <location>
        <begin position="792"/>
        <end position="810"/>
    </location>
</feature>
<sequence>MKFICRLTEIGALALVMIISKVLCQCGNGAIDAGEACDDGNAVISDGCTNCNIDTGYTCAGAPSVCANTYHCGDGVLEAGEACDDGNLLSNDGCENTCQLSPGWTCNTASPNVCTEVCGDGYDFGTLGCDDNNTLYLDGCSETCTVDADFQCGGGTSSNPDDCFEINGDGRDYGWFACDDGNKSPNCDGCDRDGNILPGYLCNAGTPINPDRCWTECGDGLRVCAEVCDDGNNNPGDGCSDVCVVEAGYTCDGGNFWRADYCYEICGDGLDIGFYDCDDGNLVNGDGCDDSCVIELGYTCTGGTAASADTCTEICGDGIDLFNYPCDDGNLVNGDGCDATCNIEPGWDCQYGTRDWHDECWHWHNNPAIVGYEINNESMVSLYFNASVEIPTDWNDFTDIKIEIHGPRTEQNYYLTRYFSLRNKTTALMAPNHSKVWNIDIAYSPHIQFLGDGVENITITITDRRRVTHNQYGFVLINNKAYAKLEHPTENDRSCGMEGWWKVAYWLYISLVINNFSFFLLGASLWHTIGITMSLQMIIYYPMMHNYPPSCLSRFFQDFQVTIGKMEWFNIQEFVLGTKPEDLVKDGSTNYRFERQNFVRYNMLYNAVEVIFIWVIALIACVAVFLLRILCLNNSLIASYEKRFRWEITVKGFILVYQHVMTCCLLNIRHPQGSPKIYATATALSNIIFITFLVLYALMAILLLYFKTLGPKAKSKWFCKGLLRDIDTSHISKYMYYLVYLLKKTIFAFTFAFAHDWGLVPYNITAVFVIFFPLMYLIYARPFSHRLTNIHMIYNELNEMLITSMYFNYFDPHLTDWEFYMYARITVIDIAIWVVVSYIIFLLSLPRFCKIKCPKRKPKIYLPDYEEEIQQELDSPISSEHDFIIEAAHVDVKEANRRLDSFSSDDKEEGEREVLDDDLDEDLEDLERDDNAEL</sequence>
<feature type="signal peptide" evidence="6">
    <location>
        <begin position="1"/>
        <end position="24"/>
    </location>
</feature>
<dbReference type="AlphaFoldDB" id="A0AAD1Y0W3"/>
<comment type="caution">
    <text evidence="7">The sequence shown here is derived from an EMBL/GenBank/DDBJ whole genome shotgun (WGS) entry which is preliminary data.</text>
</comment>
<dbReference type="GO" id="GO:0004222">
    <property type="term" value="F:metalloendopeptidase activity"/>
    <property type="evidence" value="ECO:0007669"/>
    <property type="project" value="TreeGrafter"/>
</dbReference>
<proteinExistence type="predicted"/>
<dbReference type="Pfam" id="PF13948">
    <property type="entry name" value="DUF4215"/>
    <property type="match status" value="4"/>
</dbReference>
<feature type="region of interest" description="Disordered" evidence="4">
    <location>
        <begin position="901"/>
        <end position="934"/>
    </location>
</feature>
<keyword evidence="5" id="KW-1133">Transmembrane helix</keyword>